<evidence type="ECO:0000256" key="11">
    <source>
        <dbReference type="ARBA" id="ARBA00023242"/>
    </source>
</evidence>
<organism evidence="18 19">
    <name type="scientific">Austropuccinia psidii MF-1</name>
    <dbReference type="NCBI Taxonomy" id="1389203"/>
    <lineage>
        <taxon>Eukaryota</taxon>
        <taxon>Fungi</taxon>
        <taxon>Dikarya</taxon>
        <taxon>Basidiomycota</taxon>
        <taxon>Pucciniomycotina</taxon>
        <taxon>Pucciniomycetes</taxon>
        <taxon>Pucciniales</taxon>
        <taxon>Sphaerophragmiaceae</taxon>
        <taxon>Austropuccinia</taxon>
    </lineage>
</organism>
<dbReference type="EC" id="3.6.4.13" evidence="4"/>
<dbReference type="PROSITE" id="PS51194">
    <property type="entry name" value="HELICASE_CTER"/>
    <property type="match status" value="1"/>
</dbReference>
<evidence type="ECO:0000256" key="6">
    <source>
        <dbReference type="ARBA" id="ARBA00022741"/>
    </source>
</evidence>
<feature type="domain" description="Helicase C-terminal" evidence="16">
    <location>
        <begin position="307"/>
        <end position="471"/>
    </location>
</feature>
<proteinExistence type="inferred from homology"/>
<dbReference type="PROSITE" id="PS51192">
    <property type="entry name" value="HELICASE_ATP_BIND_1"/>
    <property type="match status" value="1"/>
</dbReference>
<comment type="function">
    <text evidence="1">ATP-binding RNA helicase involved in the biogenesis of 60S ribosomal subunits and is required for the normal formation of 25S and 5.8S rRNAs.</text>
</comment>
<dbReference type="GO" id="GO:0016787">
    <property type="term" value="F:hydrolase activity"/>
    <property type="evidence" value="ECO:0007669"/>
    <property type="project" value="UniProtKB-KW"/>
</dbReference>
<dbReference type="InterPro" id="IPR001650">
    <property type="entry name" value="Helicase_C-like"/>
</dbReference>
<gene>
    <name evidence="18" type="ORF">O181_057674</name>
</gene>
<evidence type="ECO:0000259" key="16">
    <source>
        <dbReference type="PROSITE" id="PS51194"/>
    </source>
</evidence>
<comment type="caution">
    <text evidence="18">The sequence shown here is derived from an EMBL/GenBank/DDBJ whole genome shotgun (WGS) entry which is preliminary data.</text>
</comment>
<dbReference type="AlphaFoldDB" id="A0A9Q3HWW6"/>
<dbReference type="Gene3D" id="3.40.50.300">
    <property type="entry name" value="P-loop containing nucleotide triphosphate hydrolases"/>
    <property type="match status" value="2"/>
</dbReference>
<protein>
    <recommendedName>
        <fullName evidence="4">RNA helicase</fullName>
        <ecNumber evidence="4">3.6.4.13</ecNumber>
    </recommendedName>
</protein>
<sequence>MKKSNEDGDLDFMKDSNQGSLEEDQEFFNLTTTQSNHQYLKKSSKKNHGSFQSFGLHPSLLRAIVLRGFSTPTPIQRAVLPIILASPPRDVVGMARTGSGKTLAYLIPLIHSLRGTHSIQFGPRALIVLPTRELALQVLKVAIDLSKGFHQSTNSKNLKNVDKDTQRIRNEALRWALIVGGDSLEDQFSILASNPDVIIATPGRLLHLLVEMNLDLKSINYLVFDEADRLFEMGFAHQLQETLLRLPPNRQTLLFSATLPKTLVDFAKAGLQNPKLVRLDSESKISSELQMAFLNVKPMDKEASLLVIIQDIIRIPKSQHIDQSNSHQTQANSSSSSHQTIIFTATKHHVEYLTGILTTAGYLVSFIYGSLDQIARRNQLGDFRAGRTNILVVTDLAARGIDIPILENVINYDFSSSARAFVHRVGRTARAGRQGWAYSLVTRADLPYLLDLQLFLSRPLLACPISLNSTQTPDFSSNLIIGSIPRDRLDAENEYVRETLILPNSSLLAISTVVKRAQKMYEKSQSAASTESYRRAKALISSSQLFGEMGCEESTIHLIFQIKQSTNIATEPIQNSKIDKVSSDNLLRGQLLAQVNQFTPHETVFEIGTRGKSPAAQLMRERRKSMGQAIQKKRNQSTTSETSKAGSRVTEDEIQGNKLTLAAATEGELEEAFEMPYKRQKKLGPQSFKDQNVYLGYEQAGAAAERGFKLNEGTSAAFAMEANTAAFELGIDDEGRAQSLSAQKASQVRWDRKTKKFIKSGQVGRDNVKLIKTENGAKLPASYKSGAFEEWKSKQKIKLPNIGEEELKGRRMSHHSLKFRHKGDHQQAGKQDERKSKVFKKTIDGQKKFLGPTHSVTRGGKHQPSGKGKGKGGNLSKIKNGGLNTVNQIQRARSLKEKRQNRSNRPSNHHKRRN</sequence>
<dbReference type="PANTHER" id="PTHR47959">
    <property type="entry name" value="ATP-DEPENDENT RNA HELICASE RHLE-RELATED"/>
    <property type="match status" value="1"/>
</dbReference>
<evidence type="ECO:0000313" key="19">
    <source>
        <dbReference type="Proteomes" id="UP000765509"/>
    </source>
</evidence>
<dbReference type="GO" id="GO:0010467">
    <property type="term" value="P:gene expression"/>
    <property type="evidence" value="ECO:0007669"/>
    <property type="project" value="UniProtKB-ARBA"/>
</dbReference>
<feature type="compositionally biased region" description="Basic residues" evidence="14">
    <location>
        <begin position="622"/>
        <end position="635"/>
    </location>
</feature>
<keyword evidence="9" id="KW-0067">ATP-binding</keyword>
<evidence type="ECO:0000256" key="10">
    <source>
        <dbReference type="ARBA" id="ARBA00022884"/>
    </source>
</evidence>
<evidence type="ECO:0000259" key="15">
    <source>
        <dbReference type="PROSITE" id="PS51192"/>
    </source>
</evidence>
<dbReference type="GO" id="GO:0003723">
    <property type="term" value="F:RNA binding"/>
    <property type="evidence" value="ECO:0007669"/>
    <property type="project" value="UniProtKB-KW"/>
</dbReference>
<feature type="compositionally biased region" description="Polar residues" evidence="14">
    <location>
        <begin position="636"/>
        <end position="645"/>
    </location>
</feature>
<dbReference type="InterPro" id="IPR027417">
    <property type="entry name" value="P-loop_NTPase"/>
</dbReference>
<evidence type="ECO:0000256" key="12">
    <source>
        <dbReference type="ARBA" id="ARBA00047984"/>
    </source>
</evidence>
<evidence type="ECO:0000313" key="18">
    <source>
        <dbReference type="EMBL" id="MBW0517959.1"/>
    </source>
</evidence>
<feature type="domain" description="Helicase ATP-binding" evidence="15">
    <location>
        <begin position="82"/>
        <end position="277"/>
    </location>
</feature>
<keyword evidence="11" id="KW-0539">Nucleus</keyword>
<comment type="similarity">
    <text evidence="3">Belongs to the DEAD box helicase family. DDX54/DBP10 subfamily.</text>
</comment>
<evidence type="ECO:0000259" key="17">
    <source>
        <dbReference type="PROSITE" id="PS51195"/>
    </source>
</evidence>
<dbReference type="GO" id="GO:0003724">
    <property type="term" value="F:RNA helicase activity"/>
    <property type="evidence" value="ECO:0007669"/>
    <property type="project" value="UniProtKB-EC"/>
</dbReference>
<dbReference type="InterPro" id="IPR012541">
    <property type="entry name" value="DBP10_C"/>
</dbReference>
<evidence type="ECO:0000256" key="8">
    <source>
        <dbReference type="ARBA" id="ARBA00022806"/>
    </source>
</evidence>
<evidence type="ECO:0000256" key="2">
    <source>
        <dbReference type="ARBA" id="ARBA00004123"/>
    </source>
</evidence>
<dbReference type="GO" id="GO:0042254">
    <property type="term" value="P:ribosome biogenesis"/>
    <property type="evidence" value="ECO:0007669"/>
    <property type="project" value="UniProtKB-KW"/>
</dbReference>
<dbReference type="SUPFAM" id="SSF52540">
    <property type="entry name" value="P-loop containing nucleoside triphosphate hydrolases"/>
    <property type="match status" value="2"/>
</dbReference>
<dbReference type="PANTHER" id="PTHR47959:SF8">
    <property type="entry name" value="RNA HELICASE"/>
    <property type="match status" value="1"/>
</dbReference>
<dbReference type="PROSITE" id="PS00039">
    <property type="entry name" value="DEAD_ATP_HELICASE"/>
    <property type="match status" value="1"/>
</dbReference>
<feature type="compositionally biased region" description="Basic and acidic residues" evidence="14">
    <location>
        <begin position="824"/>
        <end position="847"/>
    </location>
</feature>
<keyword evidence="6" id="KW-0547">Nucleotide-binding</keyword>
<dbReference type="InterPro" id="IPR014014">
    <property type="entry name" value="RNA_helicase_DEAD_Q_motif"/>
</dbReference>
<reference evidence="18" key="1">
    <citation type="submission" date="2021-03" db="EMBL/GenBank/DDBJ databases">
        <title>Draft genome sequence of rust myrtle Austropuccinia psidii MF-1, a brazilian biotype.</title>
        <authorList>
            <person name="Quecine M.C."/>
            <person name="Pachon D.M.R."/>
            <person name="Bonatelli M.L."/>
            <person name="Correr F.H."/>
            <person name="Franceschini L.M."/>
            <person name="Leite T.F."/>
            <person name="Margarido G.R.A."/>
            <person name="Almeida C.A."/>
            <person name="Ferrarezi J.A."/>
            <person name="Labate C.A."/>
        </authorList>
    </citation>
    <scope>NUCLEOTIDE SEQUENCE</scope>
    <source>
        <strain evidence="18">MF-1</strain>
    </source>
</reference>
<feature type="compositionally biased region" description="Basic residues" evidence="14">
    <location>
        <begin position="901"/>
        <end position="914"/>
    </location>
</feature>
<dbReference type="Pfam" id="PF00270">
    <property type="entry name" value="DEAD"/>
    <property type="match status" value="1"/>
</dbReference>
<evidence type="ECO:0000256" key="14">
    <source>
        <dbReference type="SAM" id="MobiDB-lite"/>
    </source>
</evidence>
<keyword evidence="7" id="KW-0378">Hydrolase</keyword>
<dbReference type="InterPro" id="IPR011545">
    <property type="entry name" value="DEAD/DEAH_box_helicase_dom"/>
</dbReference>
<dbReference type="InterPro" id="IPR000629">
    <property type="entry name" value="RNA-helicase_DEAD-box_CS"/>
</dbReference>
<dbReference type="EMBL" id="AVOT02026289">
    <property type="protein sequence ID" value="MBW0517959.1"/>
    <property type="molecule type" value="Genomic_DNA"/>
</dbReference>
<evidence type="ECO:0000256" key="13">
    <source>
        <dbReference type="PROSITE-ProRule" id="PRU00552"/>
    </source>
</evidence>
<dbReference type="OrthoDB" id="10261375at2759"/>
<name>A0A9Q3HWW6_9BASI</name>
<evidence type="ECO:0000256" key="5">
    <source>
        <dbReference type="ARBA" id="ARBA00022517"/>
    </source>
</evidence>
<dbReference type="InterPro" id="IPR014001">
    <property type="entry name" value="Helicase_ATP-bd"/>
</dbReference>
<accession>A0A9Q3HWW6</accession>
<evidence type="ECO:0000256" key="9">
    <source>
        <dbReference type="ARBA" id="ARBA00022840"/>
    </source>
</evidence>
<feature type="domain" description="DEAD-box RNA helicase Q" evidence="17">
    <location>
        <begin position="49"/>
        <end position="77"/>
    </location>
</feature>
<dbReference type="Pfam" id="PF00271">
    <property type="entry name" value="Helicase_C"/>
    <property type="match status" value="1"/>
</dbReference>
<keyword evidence="19" id="KW-1185">Reference proteome</keyword>
<dbReference type="SMART" id="SM00490">
    <property type="entry name" value="HELICc"/>
    <property type="match status" value="1"/>
</dbReference>
<dbReference type="SMART" id="SM01123">
    <property type="entry name" value="DBP10CT"/>
    <property type="match status" value="1"/>
</dbReference>
<comment type="catalytic activity">
    <reaction evidence="12">
        <text>ATP + H2O = ADP + phosphate + H(+)</text>
        <dbReference type="Rhea" id="RHEA:13065"/>
        <dbReference type="ChEBI" id="CHEBI:15377"/>
        <dbReference type="ChEBI" id="CHEBI:15378"/>
        <dbReference type="ChEBI" id="CHEBI:30616"/>
        <dbReference type="ChEBI" id="CHEBI:43474"/>
        <dbReference type="ChEBI" id="CHEBI:456216"/>
        <dbReference type="EC" id="3.6.4.13"/>
    </reaction>
</comment>
<feature type="region of interest" description="Disordered" evidence="14">
    <location>
        <begin position="817"/>
        <end position="914"/>
    </location>
</feature>
<dbReference type="SMART" id="SM00487">
    <property type="entry name" value="DEXDc"/>
    <property type="match status" value="1"/>
</dbReference>
<evidence type="ECO:0000256" key="1">
    <source>
        <dbReference type="ARBA" id="ARBA00003706"/>
    </source>
</evidence>
<evidence type="ECO:0000256" key="7">
    <source>
        <dbReference type="ARBA" id="ARBA00022801"/>
    </source>
</evidence>
<keyword evidence="5" id="KW-0690">Ribosome biogenesis</keyword>
<dbReference type="Proteomes" id="UP000765509">
    <property type="component" value="Unassembled WGS sequence"/>
</dbReference>
<keyword evidence="8" id="KW-0347">Helicase</keyword>
<dbReference type="CDD" id="cd18787">
    <property type="entry name" value="SF2_C_DEAD"/>
    <property type="match status" value="1"/>
</dbReference>
<evidence type="ECO:0000256" key="3">
    <source>
        <dbReference type="ARBA" id="ARBA00010379"/>
    </source>
</evidence>
<dbReference type="GO" id="GO:0005730">
    <property type="term" value="C:nucleolus"/>
    <property type="evidence" value="ECO:0007669"/>
    <property type="project" value="UniProtKB-SubCell"/>
</dbReference>
<keyword evidence="10" id="KW-0694">RNA-binding</keyword>
<dbReference type="Pfam" id="PF08147">
    <property type="entry name" value="DBP10CT"/>
    <property type="match status" value="1"/>
</dbReference>
<dbReference type="GO" id="GO:0005829">
    <property type="term" value="C:cytosol"/>
    <property type="evidence" value="ECO:0007669"/>
    <property type="project" value="TreeGrafter"/>
</dbReference>
<feature type="short sequence motif" description="Q motif" evidence="13">
    <location>
        <begin position="49"/>
        <end position="77"/>
    </location>
</feature>
<comment type="subcellular location">
    <subcellularLocation>
        <location evidence="2">Nucleus</location>
    </subcellularLocation>
</comment>
<dbReference type="PROSITE" id="PS51195">
    <property type="entry name" value="Q_MOTIF"/>
    <property type="match status" value="1"/>
</dbReference>
<dbReference type="GO" id="GO:0005524">
    <property type="term" value="F:ATP binding"/>
    <property type="evidence" value="ECO:0007669"/>
    <property type="project" value="UniProtKB-KW"/>
</dbReference>
<dbReference type="InterPro" id="IPR050079">
    <property type="entry name" value="DEAD_box_RNA_helicase"/>
</dbReference>
<feature type="region of interest" description="Disordered" evidence="14">
    <location>
        <begin position="622"/>
        <end position="652"/>
    </location>
</feature>
<evidence type="ECO:0000256" key="4">
    <source>
        <dbReference type="ARBA" id="ARBA00012552"/>
    </source>
</evidence>